<evidence type="ECO:0000259" key="5">
    <source>
        <dbReference type="Pfam" id="PF00251"/>
    </source>
</evidence>
<keyword evidence="9" id="KW-1185">Reference proteome</keyword>
<feature type="domain" description="DUF4980" evidence="7">
    <location>
        <begin position="24"/>
        <end position="95"/>
    </location>
</feature>
<dbReference type="InterPro" id="IPR032313">
    <property type="entry name" value="DUF4980"/>
</dbReference>
<reference evidence="8 9" key="1">
    <citation type="submission" date="2021-01" db="EMBL/GenBank/DDBJ databases">
        <title>C459-1 draft genome sequence.</title>
        <authorList>
            <person name="Zhang X.-F."/>
        </authorList>
    </citation>
    <scope>NUCLEOTIDE SEQUENCE [LARGE SCALE GENOMIC DNA]</scope>
    <source>
        <strain evidence="9">C459-1</strain>
    </source>
</reference>
<name>A0ABS1R385_9SPHI</name>
<dbReference type="Pfam" id="PF00251">
    <property type="entry name" value="Glyco_hydro_32N"/>
    <property type="match status" value="1"/>
</dbReference>
<dbReference type="SMART" id="SM00640">
    <property type="entry name" value="Glyco_32"/>
    <property type="match status" value="1"/>
</dbReference>
<evidence type="ECO:0000256" key="2">
    <source>
        <dbReference type="ARBA" id="ARBA00022801"/>
    </source>
</evidence>
<dbReference type="SUPFAM" id="SSF75005">
    <property type="entry name" value="Arabinanase/levansucrase/invertase"/>
    <property type="match status" value="1"/>
</dbReference>
<dbReference type="Gene3D" id="2.115.10.20">
    <property type="entry name" value="Glycosyl hydrolase domain, family 43"/>
    <property type="match status" value="1"/>
</dbReference>
<sequence>MRYFLLLLHLIPITLLSQKSSQLQLIDRIEQKYNWLKIPVKNGASKHKVVLKVGGDAVRSFDIELALDRVDWYTYINLNDWKGEMISIYLDTVLDLAVHHKLFQQTAQETYSTDLYQEKHRPQFHFSAKKGWLNDPNGLVYYKGEYHLFFQHNPYGLHWGNMHWGHAVSTDLVHWRELEIALFPDHRGTMFSGSAIVDISNSSGLGTLENPPLLLFYTCAEGTWEQGIAYSLDGRTFQKISEVAIPKIVPGNRDPKVIWHEESKKWILTLYVTEEHEQHAVYFFNSDDLRNWKQISTIRGGRGEDKYLYECPEFYQLKSDSGMAETKWVLSAVDGSYAIGDFDGMMFKPDFERLRGNYGRGYYAAQVFNNTPNDIRIEIGWRHTHTAVDGMTFNQSMSIPMELSMGKRGDMLFVRRNPIAELTQLRKKKHTWQKQIFNSAMNNPFREISFGELEIDIDLLPQDKSLFEINMYGILLSYDQNTEQLRVDGVVNTIPLIDGRLKLHLFIDRVGVEIFAQDGEFYIPINKNTNSHSERLSLKVLNGKVICKKLDVYELSSIW</sequence>
<dbReference type="PANTHER" id="PTHR42800">
    <property type="entry name" value="EXOINULINASE INUD (AFU_ORTHOLOGUE AFUA_5G00480)"/>
    <property type="match status" value="1"/>
</dbReference>
<evidence type="ECO:0000256" key="1">
    <source>
        <dbReference type="ARBA" id="ARBA00009902"/>
    </source>
</evidence>
<dbReference type="SUPFAM" id="SSF49899">
    <property type="entry name" value="Concanavalin A-like lectins/glucanases"/>
    <property type="match status" value="1"/>
</dbReference>
<dbReference type="InterPro" id="IPR023296">
    <property type="entry name" value="Glyco_hydro_beta-prop_sf"/>
</dbReference>
<gene>
    <name evidence="8" type="ORF">JKG61_10375</name>
</gene>
<dbReference type="Gene3D" id="2.60.120.560">
    <property type="entry name" value="Exo-inulinase, domain 1"/>
    <property type="match status" value="1"/>
</dbReference>
<evidence type="ECO:0000313" key="9">
    <source>
        <dbReference type="Proteomes" id="UP000625283"/>
    </source>
</evidence>
<dbReference type="PANTHER" id="PTHR42800:SF1">
    <property type="entry name" value="EXOINULINASE INUD (AFU_ORTHOLOGUE AFUA_5G00480)"/>
    <property type="match status" value="1"/>
</dbReference>
<dbReference type="InterPro" id="IPR013320">
    <property type="entry name" value="ConA-like_dom_sf"/>
</dbReference>
<evidence type="ECO:0000256" key="3">
    <source>
        <dbReference type="ARBA" id="ARBA00023295"/>
    </source>
</evidence>
<keyword evidence="2 4" id="KW-0378">Hydrolase</keyword>
<dbReference type="Pfam" id="PF16352">
    <property type="entry name" value="DUF4980"/>
    <property type="match status" value="1"/>
</dbReference>
<dbReference type="RefSeq" id="WP_202102913.1">
    <property type="nucleotide sequence ID" value="NZ_JAERTY010000005.1"/>
</dbReference>
<organism evidence="8 9">
    <name type="scientific">Sphingobacterium faecale</name>
    <dbReference type="NCBI Taxonomy" id="2803775"/>
    <lineage>
        <taxon>Bacteria</taxon>
        <taxon>Pseudomonadati</taxon>
        <taxon>Bacteroidota</taxon>
        <taxon>Sphingobacteriia</taxon>
        <taxon>Sphingobacteriales</taxon>
        <taxon>Sphingobacteriaceae</taxon>
        <taxon>Sphingobacterium</taxon>
    </lineage>
</organism>
<evidence type="ECO:0000256" key="4">
    <source>
        <dbReference type="RuleBase" id="RU362110"/>
    </source>
</evidence>
<accession>A0ABS1R385</accession>
<dbReference type="Pfam" id="PF08244">
    <property type="entry name" value="Glyco_hydro_32C"/>
    <property type="match status" value="1"/>
</dbReference>
<evidence type="ECO:0000259" key="7">
    <source>
        <dbReference type="Pfam" id="PF16352"/>
    </source>
</evidence>
<dbReference type="InterPro" id="IPR013148">
    <property type="entry name" value="Glyco_hydro_32_N"/>
</dbReference>
<dbReference type="Proteomes" id="UP000625283">
    <property type="component" value="Unassembled WGS sequence"/>
</dbReference>
<keyword evidence="3 4" id="KW-0326">Glycosidase</keyword>
<dbReference type="EMBL" id="JAERTY010000005">
    <property type="protein sequence ID" value="MBL1409157.1"/>
    <property type="molecule type" value="Genomic_DNA"/>
</dbReference>
<comment type="caution">
    <text evidence="8">The sequence shown here is derived from an EMBL/GenBank/DDBJ whole genome shotgun (WGS) entry which is preliminary data.</text>
</comment>
<proteinExistence type="inferred from homology"/>
<feature type="domain" description="Glycosyl hydrolase family 32 C-terminal" evidence="6">
    <location>
        <begin position="421"/>
        <end position="523"/>
    </location>
</feature>
<dbReference type="InterPro" id="IPR001362">
    <property type="entry name" value="Glyco_hydro_32"/>
</dbReference>
<dbReference type="CDD" id="cd18622">
    <property type="entry name" value="GH32_Inu-like"/>
    <property type="match status" value="1"/>
</dbReference>
<protein>
    <submittedName>
        <fullName evidence="8">DUF4980 domain-containing protein</fullName>
    </submittedName>
</protein>
<evidence type="ECO:0000259" key="6">
    <source>
        <dbReference type="Pfam" id="PF08244"/>
    </source>
</evidence>
<dbReference type="InterPro" id="IPR013189">
    <property type="entry name" value="Glyco_hydro_32_C"/>
</dbReference>
<evidence type="ECO:0000313" key="8">
    <source>
        <dbReference type="EMBL" id="MBL1409157.1"/>
    </source>
</evidence>
<feature type="domain" description="Glycosyl hydrolase family 32 N-terminal" evidence="5">
    <location>
        <begin position="125"/>
        <end position="412"/>
    </location>
</feature>
<comment type="similarity">
    <text evidence="1 4">Belongs to the glycosyl hydrolase 32 family.</text>
</comment>